<evidence type="ECO:0000313" key="1">
    <source>
        <dbReference type="EMBL" id="MDQ0457200.1"/>
    </source>
</evidence>
<keyword evidence="2" id="KW-1185">Reference proteome</keyword>
<accession>A0ABU0IG27</accession>
<reference evidence="1 2" key="1">
    <citation type="submission" date="2023-07" db="EMBL/GenBank/DDBJ databases">
        <title>Genomic Encyclopedia of Type Strains, Phase IV (KMG-IV): sequencing the most valuable type-strain genomes for metagenomic binning, comparative biology and taxonomic classification.</title>
        <authorList>
            <person name="Goeker M."/>
        </authorList>
    </citation>
    <scope>NUCLEOTIDE SEQUENCE [LARGE SCALE GENOMIC DNA]</scope>
    <source>
        <strain evidence="1 2">DSM 100301</strain>
    </source>
</reference>
<dbReference type="EMBL" id="JAUSWH010000013">
    <property type="protein sequence ID" value="MDQ0457200.1"/>
    <property type="molecule type" value="Genomic_DNA"/>
</dbReference>
<organism evidence="1 2">
    <name type="scientific">Rhizobium paknamense</name>
    <dbReference type="NCBI Taxonomy" id="1206817"/>
    <lineage>
        <taxon>Bacteria</taxon>
        <taxon>Pseudomonadati</taxon>
        <taxon>Pseudomonadota</taxon>
        <taxon>Alphaproteobacteria</taxon>
        <taxon>Hyphomicrobiales</taxon>
        <taxon>Rhizobiaceae</taxon>
        <taxon>Rhizobium/Agrobacterium group</taxon>
        <taxon>Rhizobium</taxon>
    </lineage>
</organism>
<sequence>MHRKSPGRELTPESWTSNLGGFFRFYRQRVTMQVPPAAR</sequence>
<evidence type="ECO:0008006" key="3">
    <source>
        <dbReference type="Google" id="ProtNLM"/>
    </source>
</evidence>
<comment type="caution">
    <text evidence="1">The sequence shown here is derived from an EMBL/GenBank/DDBJ whole genome shotgun (WGS) entry which is preliminary data.</text>
</comment>
<dbReference type="Proteomes" id="UP001235269">
    <property type="component" value="Unassembled WGS sequence"/>
</dbReference>
<proteinExistence type="predicted"/>
<evidence type="ECO:0000313" key="2">
    <source>
        <dbReference type="Proteomes" id="UP001235269"/>
    </source>
</evidence>
<protein>
    <recommendedName>
        <fullName evidence="3">Integrase</fullName>
    </recommendedName>
</protein>
<gene>
    <name evidence="1" type="ORF">QO005_003549</name>
</gene>
<name>A0ABU0IG27_9HYPH</name>